<name>A0A9W2XJ31_BETSP</name>
<feature type="compositionally biased region" description="Polar residues" evidence="7">
    <location>
        <begin position="4595"/>
        <end position="4610"/>
    </location>
</feature>
<comment type="subcellular location">
    <subcellularLocation>
        <location evidence="1">Endomembrane system</location>
    </subcellularLocation>
</comment>
<feature type="compositionally biased region" description="Polar residues" evidence="7">
    <location>
        <begin position="5284"/>
        <end position="5299"/>
    </location>
</feature>
<dbReference type="PANTHER" id="PTHR14514:SF4">
    <property type="entry name" value="NESPRIN-2"/>
    <property type="match status" value="1"/>
</dbReference>
<feature type="region of interest" description="Disordered" evidence="7">
    <location>
        <begin position="1670"/>
        <end position="1694"/>
    </location>
</feature>
<feature type="compositionally biased region" description="Basic and acidic residues" evidence="7">
    <location>
        <begin position="4568"/>
        <end position="4578"/>
    </location>
</feature>
<evidence type="ECO:0000256" key="3">
    <source>
        <dbReference type="ARBA" id="ARBA00022737"/>
    </source>
</evidence>
<dbReference type="PROSITE" id="PS00019">
    <property type="entry name" value="ACTININ_1"/>
    <property type="match status" value="1"/>
</dbReference>
<feature type="region of interest" description="Disordered" evidence="7">
    <location>
        <begin position="1349"/>
        <end position="1559"/>
    </location>
</feature>
<feature type="compositionally biased region" description="Polar residues" evidence="7">
    <location>
        <begin position="1143"/>
        <end position="1161"/>
    </location>
</feature>
<feature type="coiled-coil region" evidence="6">
    <location>
        <begin position="2424"/>
        <end position="2487"/>
    </location>
</feature>
<dbReference type="InterPro" id="IPR036872">
    <property type="entry name" value="CH_dom_sf"/>
</dbReference>
<feature type="region of interest" description="Disordered" evidence="7">
    <location>
        <begin position="1173"/>
        <end position="1329"/>
    </location>
</feature>
<evidence type="ECO:0000256" key="6">
    <source>
        <dbReference type="SAM" id="Coils"/>
    </source>
</evidence>
<feature type="coiled-coil region" evidence="6">
    <location>
        <begin position="3703"/>
        <end position="3748"/>
    </location>
</feature>
<dbReference type="RefSeq" id="XP_055361731.1">
    <property type="nucleotide sequence ID" value="XM_055505756.1"/>
</dbReference>
<feature type="domain" description="Calponin-homology (CH)" evidence="8">
    <location>
        <begin position="34"/>
        <end position="139"/>
    </location>
</feature>
<feature type="compositionally biased region" description="Polar residues" evidence="7">
    <location>
        <begin position="4398"/>
        <end position="4415"/>
    </location>
</feature>
<feature type="compositionally biased region" description="Low complexity" evidence="7">
    <location>
        <begin position="162"/>
        <end position="176"/>
    </location>
</feature>
<evidence type="ECO:0000259" key="8">
    <source>
        <dbReference type="PROSITE" id="PS50021"/>
    </source>
</evidence>
<feature type="compositionally biased region" description="Pro residues" evidence="7">
    <location>
        <begin position="1381"/>
        <end position="1447"/>
    </location>
</feature>
<feature type="compositionally biased region" description="Basic and acidic residues" evidence="7">
    <location>
        <begin position="5001"/>
        <end position="5012"/>
    </location>
</feature>
<feature type="compositionally biased region" description="Polar residues" evidence="7">
    <location>
        <begin position="4948"/>
        <end position="4959"/>
    </location>
</feature>
<feature type="compositionally biased region" description="Polar residues" evidence="7">
    <location>
        <begin position="1361"/>
        <end position="1373"/>
    </location>
</feature>
<feature type="region of interest" description="Disordered" evidence="7">
    <location>
        <begin position="5255"/>
        <end position="5306"/>
    </location>
</feature>
<evidence type="ECO:0000313" key="14">
    <source>
        <dbReference type="RefSeq" id="XP_055361736.1"/>
    </source>
</evidence>
<dbReference type="InterPro" id="IPR001715">
    <property type="entry name" value="CH_dom"/>
</dbReference>
<feature type="region of interest" description="Disordered" evidence="7">
    <location>
        <begin position="5572"/>
        <end position="5655"/>
    </location>
</feature>
<feature type="coiled-coil region" evidence="6">
    <location>
        <begin position="3368"/>
        <end position="3427"/>
    </location>
</feature>
<feature type="domain" description="Calponin-homology (CH)" evidence="8">
    <location>
        <begin position="191"/>
        <end position="297"/>
    </location>
</feature>
<feature type="region of interest" description="Disordered" evidence="7">
    <location>
        <begin position="1062"/>
        <end position="1161"/>
    </location>
</feature>
<dbReference type="SUPFAM" id="SSF47576">
    <property type="entry name" value="Calponin-homology domain, CH-domain"/>
    <property type="match status" value="1"/>
</dbReference>
<feature type="compositionally biased region" description="Low complexity" evidence="7">
    <location>
        <begin position="5677"/>
        <end position="5689"/>
    </location>
</feature>
<dbReference type="SUPFAM" id="SSF46966">
    <property type="entry name" value="Spectrin repeat"/>
    <property type="match status" value="2"/>
</dbReference>
<feature type="compositionally biased region" description="Basic and acidic residues" evidence="7">
    <location>
        <begin position="5606"/>
        <end position="5616"/>
    </location>
</feature>
<evidence type="ECO:0000313" key="10">
    <source>
        <dbReference type="RefSeq" id="XP_055361731.1"/>
    </source>
</evidence>
<feature type="compositionally biased region" description="Basic and acidic residues" evidence="7">
    <location>
        <begin position="5712"/>
        <end position="5721"/>
    </location>
</feature>
<feature type="region of interest" description="Disordered" evidence="7">
    <location>
        <begin position="1751"/>
        <end position="1779"/>
    </location>
</feature>
<feature type="compositionally biased region" description="Polar residues" evidence="7">
    <location>
        <begin position="1598"/>
        <end position="1607"/>
    </location>
</feature>
<dbReference type="Pfam" id="PF25034">
    <property type="entry name" value="Spectrin_SYNE1"/>
    <property type="match status" value="1"/>
</dbReference>
<gene>
    <name evidence="10 11 12 13 14 15" type="primary">LOC114848719</name>
</gene>
<feature type="region of interest" description="Disordered" evidence="7">
    <location>
        <begin position="4636"/>
        <end position="4721"/>
    </location>
</feature>
<feature type="compositionally biased region" description="Basic and acidic residues" evidence="7">
    <location>
        <begin position="1070"/>
        <end position="1079"/>
    </location>
</feature>
<evidence type="ECO:0000256" key="2">
    <source>
        <dbReference type="ARBA" id="ARBA00022553"/>
    </source>
</evidence>
<protein>
    <submittedName>
        <fullName evidence="10 11">Nesprin-2-like isoform X1</fullName>
    </submittedName>
</protein>
<feature type="compositionally biased region" description="Polar residues" evidence="7">
    <location>
        <begin position="1092"/>
        <end position="1108"/>
    </location>
</feature>
<feature type="region of interest" description="Disordered" evidence="7">
    <location>
        <begin position="1841"/>
        <end position="2003"/>
    </location>
</feature>
<feature type="compositionally biased region" description="Low complexity" evidence="7">
    <location>
        <begin position="1080"/>
        <end position="1091"/>
    </location>
</feature>
<feature type="compositionally biased region" description="Low complexity" evidence="7">
    <location>
        <begin position="4988"/>
        <end position="4997"/>
    </location>
</feature>
<feature type="compositionally biased region" description="Low complexity" evidence="7">
    <location>
        <begin position="1208"/>
        <end position="1221"/>
    </location>
</feature>
<dbReference type="RefSeq" id="XP_055361733.1">
    <property type="nucleotide sequence ID" value="XM_055505758.1"/>
</dbReference>
<keyword evidence="9" id="KW-1185">Reference proteome</keyword>
<evidence type="ECO:0000256" key="1">
    <source>
        <dbReference type="ARBA" id="ARBA00004308"/>
    </source>
</evidence>
<feature type="compositionally biased region" description="Basic and acidic residues" evidence="7">
    <location>
        <begin position="5690"/>
        <end position="5701"/>
    </location>
</feature>
<keyword evidence="6" id="KW-0175">Coiled coil</keyword>
<dbReference type="GeneID" id="114848719"/>
<sequence>MWSDLDSRDGVMERGSIPLDIDNVHMLLQVEQEQIQKRTFTNWVNAQLAKRRPPCRIVDLFSDFRDGSRLLDLLEVMSGQRFSRERGRGMFQHRSNVEKALSFLKKKSIKLVNINIPDIIDGKPSIILGLIWTIILQYHIEELASGLSFDSRQSSMESLASLDSRSTLSSRSTSSSPLPPRGTPLHTRFRVSAKKALLLWVREQCHKAGCSINVKDFKASWRSGVVFLAVLYGLRPDLVDLSKARTRSNRQNLEEAFRIAERELRIPRLLEPDDVDVRDPDEKSIMTYVAQFLQYSRDLPAPDEEMQTQYLTPKTPSPINLPVYYTPAIAASPLRQATPDRKAQEVTCWLVQAYDELLEGWDSTEGESYSERYHVFQTFLVSFNEQRRPIMPLLTAMRRTSKLGEEQRALREAWDALTEKLREYKMELDTSLPAPLDTVARWLLRTEDALTEEEGSPQDHGRAADEAKEKQELLKVCLEEMPQQFKTFQSFQNLDEFANMIVPIDKMDELKRRFTSVRVSAKYHGIKLEYQEHRHTVLDLLGQIRTKLRVWKRPYISPEAVRVLLHEWHDLVNTQEAPSLLETALHKLKQITEKYSSKSALAADYHHVSQQVKQLEEETAVVLEEVTKAKSTMGRVLSAWDSYTDCFSSLQAWLQQGSATPSHGHRAEVTSESMAEWGSRQAHLSEVGNFLIESTNPQTSKSLAEELRRLNMHWAEFVKRNTFDVAQSSADVHATSQDPHVLIKEASLILKEPLEVMAGPLRTYRKRIQFIMKKIKEVDVDALPASPEYSADQLQKIKLAIPEVMQTLCEAEQMCAELQHSVSGLDCRLAELLHWEMEARELYQLLRSSERHRQQRGQDPQARLLISRGLQLEGQVVTEEQDLQVMVMTSQKNSPIQFLHASAMQDKVRAAVAQSQEAVCMISSLGSRRDRSRSPPEGPPSKIFIRTKDKTPLLTQPTQQLETKLGPPELHKTFVPKIVVQEVGQEKTTSPPMPYTYAQAVIGMRTKSPPETGYMDTTTHRLQHRQEQGLILQQKQINRQIEKQQQRQDAKHQQQVYHVEPLPSEPQEWQQKEDKEKVEQQQVEVHQSQVQPHLSQTDSDMKQNQDFQEQALPQRLVKKPPMSSEELQSKKARATKNRPWLQKPSSGEHNAPSSCPEQDSTQDLVWTTQTSVEIVQQGKEQQRQTQEPHLDQQHQEQIQHRQLERQQKQQTQQTIKKPLQPDSETHTVTAKHHQESKSEPHTTVQSTSQKVLHTQVQSTQVLHTDDQQSLTITSQTRVSQGQLQKQALPQTYSPVKSQSSNQPLTQVLLQPQGPSQPPTCVPSEPQPGMQSQLHLLGVAHGPAHAQVRLSSPMQGPLHGQIQPSTPSHIQFHSPQKAWAPVRPPSPKPPTQTPPPSYAPSVPQPPGHAPSMPQPPGHAPSVAPPPSHAPSVPQPPGHAPSMPQPPGHAPSMPQTPGHAPSVAPPPSHAPSMPQPPGHAPSMPEPPGHAPSMPQPPGHAPSMPQPPGHAPSMLQPMIPQPQTQHQRHIQPKTQQSTTDQIHTQDLTLVQPHPQPKAQTEIRVQATQAQTLTQHITHPQPAVLPPGCPQTPTPTFAQPPSDQSPGYMSQSQLQSWTQVRASSPMSAHLPKGVAQPQLFPQAYSQACSPSQQWTPKPDPPNQAIVQAYPQQMSQAPQSFLSGPAPPQWPQAGPQQGPQIGSPGYPVAGPPYVLPQMQPQTQSWPQTQLQISPPSVMQTQMRAYNVVHIQTQQDQVQQQTWNQAPPQLQPHPSPQTRPQQYPQVQPQIFHPSQPQMPLQPHPQHVQPEYQLKAESQTHFQIQSSIQAQFHTQPQLNLQFQQPVLPAKHEASEIHSQSQTKEELPPQQQSPVVQSSTEIKIQPPTQPKAKLPPQSKREHMPAQATVQSLSKSNVESIQQMQIQTATQHKTQSPAKPKIQSTTQHKFQTLSQSPPELHQAQSQLLPKAQTTQQSNAQSPLQDRPQTQLPLQSKPQRQSPPEPKPTPTQTLLPQVSVLPQSQAESPDFCGIPPPLAQVPPQAYTEAYAKAQALARNGFEEAKHCLQQHILEAISVFKDKRISPDQVSVKEETLRTLDPELLEEFLRAAKGMEAFCTPSQLRDMEFFTQSVKTQWEAVRAEIFGFLQQLQFEVTRKDFNKAGLQCEIHLSSQIDQPSQACFSEAGSFAQAEHHLEALKELCDTLSPEDAHLLAQTQLSECEKRLAAIQHQFSGDQEAPLPDSRVPVFSEDVMIQKETSKLSDKQQVSAEVPQVTVKTVSMEKREFQTQVSTEEEASKKEAAERYESCKKTLQTQLSKNEQAINDNPSDSVSLKGLHTRLQEIQFLRQETGSLWSEYTNQCSSFTGSSSVEQEKAELQEMWHSQQSTLQRRGSSLGTALRQIDSTENHMVDFTDRLDRYLRLPKDITAFTLTNTNILKDIKELDDNIQNELDQLSRLDSESSDLDPRDSFPLSREVETHKTSLDQLRQQVRKSEAAARALDRFLMSLRAVDEDISGVQGAPCSDAVKLQDCRSKLSLIKQSIESLKEKAPQLDLLLQGARLTVTRDCVPASCLDMVTALLSRLEEADGALAKKQEGIRKDTQNKSLGLRKRTLLGDLRKLQQTIEMQGLKEPTLPAVQHGLCALSDLEAQLQTLHAELQNLRELQKKEGGGEHLLEEVETQWKQMHRGFSERKKQFHIILELLKKFQSCRGNLSSTIQRAEQTIGEQASYMGKDNLQRSMSKVCDIKQGLSGLGSQIEDVRGICRQLQSELKKFPECSETSFEAEAETLMDNWLDVTEKTDSYMDNLRVGLELWEKQLMLGAEVDSWAGAKLALFAESHPFHNEQQVLNMRDDIHANEENIEHFHKKSAEIQEMLQSQEAPLELQVIETQLRKRIEQVKELFTDCTDVFEELVAVKKHLAEKIEECQSAVDNVQCSVTKLDASGPNIESQIQDLCDDLDEQEKQAEDVFKEVGLVSSVASPQVLEALSVDCSKLKDAISRTRDMIHLKREEREKGLLKVIEDERQSFEEWFQDLQLSVNECFENPECRTDVETSLQRLIGFLKSKDAERRLDQLKAELERGSQQIPSQQLPELTDWLKEQQEEVGMFRTHCHNRQKKIESLLVDLNSLQKQHDSFRDWLQTKEKQSVVSDKVKLLYKDLQDESGRADSLSEMLASVRRQGVRCDCLLKDSDNLIQRYRNLQARLQKQVEVQEALKGEYDRFNTEAENTRTWMTDLLQTLTSTDTQAEDMKSKAQIILTAQPTGDSKLINLISQSQSLCEQEDLEDSRKEKVQQLLRTMDEQWRLVLQTAGEALKKAETRALLDNDMDAFRTQNENFHSWIRDQENKLQSVAAHMQVEEKLQIAQATLSSQSRGESKLQDLKKQGQSLCENLDLEENRRQDVQDAIRDTEETWREVLRAAEEAVNKAETEAAKERDFNDFKSQSDSIRSWITEQRQKLSETFSSHTQYEERLQVAQAVLNSKPEGQTKLLNLKKQGEGLKESRNTEVQLLITVIEQQWNNVLQTAGQMEQQCLSDDFEAQSKNAQTWIRDIQQKLQSVGSHIPPVERCHTAQTILSSRPEGDFKVNNLRRRGQSLCEHQYSQEGRKANVQQTVKETEELWREVLQAAKQVEIAAELQISQDEERRRLELREFDDHQQDTDRWLLALQQQVDLLSSQTKADDRLQTAQSIMGTKPQGESKLQELKRRAQGLCSQDIEEHKKQEVQQKLRVAEEQWIRVLQEAKQALDKAERQCDVEGQLRNYESLKQQTGAWLEHKQQILVSLESQGDPEKTIHTAQTILSSKPEGDAKLTELRRKSQSLSDQEDLEEHTKQEAQQIIKDSEEQWKKVLQTAETTLKKAEIQYLLNRELEAFWAQAGSITAWVKELQQQADCKGKGTIGSQAQLKDRLESAQLILSSKANGDGQVTELKTRARSLCDQKDLEKDKKRAVEQAVKDAENQWKGVLQAADDTQRQLRSVVESQESYQYKRGQAEARLSALQEQTASLPRVFSWPGLGERRQAVEQARALLDQSTALAPILSDLRTQAAELHEITQDPCWCEPSWQTMEACIPALLKQQADAVANLEQGILTERQCTQLIEQHEAAQDWLREQVKGLGAPPMDRQTLHSTVNTLKALLQTVDREQREMKELDTARDRLMGLCTQGGQDAVTLEVSHLQDLCADSERDVREHLTVCETRLEELDSQLARRVHDLTERAAALQWELRSLDQALSYSEPQNNIPQLQQRWLSLENCKMLLQALGVKVCDLHQEVTSTLVAQELPAEMISSVESLSKQHHSLESRLIEHQAACSTNTARYLTHCLDSLQQWSQTPSEPVTSAQLHETLQEGGKLQLSLQDALSHQKFLKDCLTQDLFEKLETDVSVTFRDTNVKKASLKQSLKELDKRSKQKRPDTQSSDVLSKNPDETNTSVVVPPRKKRLPEKKFQKQDGLLLEEESLKAESVQIESTASVVTLKATAEDTSSSGVEQTRTIIRETVGKTEALKKPDSQIIEAVVEKAKVKATRRTSKEGPEDQQPCPTAHTITNETTVVQMGKFSAPERKTKGLKTSPELTTKVAAEITQEPVRQKSLEEPETKQTQIIRKSKSFDISAPQKTISISGTTTQDDSNQTEKDATSVVQAVIRTAVGTIVEELEQSPTTTVSTSSEVPHLGEEQSTEKPNSPVTDDAVVEPSRRTSKDIPYSQQPASSPDIIKGPTKTTDVELGKVSPPKRKTKGLKTSPELCTKVVTEITREPVRQKCLEETQMKQTLISRKSKGLDVSSSQEPLSPPVGTTDVASVEVEKDIGREKTTSIVQTVTETTKSVIVVEESISPSSGVSESSDICLSKKTEATEKPDSQISEAVVGKTKVIATRRTSEEGPECQQPCPTAHIITEPNETTAVEMGMSSPPKRKTKGLKPSPELATQVAAEITQEPVRQKSLEEPETKQTQIIRKSKSFDIFAPQKTIPISGTTTQDDSNQTEKDATSVVQAVIRAAVGTIVEELEQSATTTVSTSSEVPHLGEEQSTEKPDSPVTDDAVVESSRRTSKDIPDSQQPASSPDIIKGPTKTTDVEVGKVSPPKRKTKGLKPSPELTTKVAAEITQEPVRQKSLEEPETKQTLIIRKSKSFDIFAPQKTISISGTTTQDDSNQTEKDATSVVQAVIRTAVGTIVEEVEQSPTTTVSTSSEVPHLGEEQSTEKPDSPVTDDAVVEPSRRTSKDIPYSQQPASSPDIIKGPTRTTDVELGKVSPPKRKTKGLKTSPELTTKVAAEITQEPVRQKSLEEPETKQTQIIRKSKSFDISAPQKTISINGTTTQDDSNQTEKDATSVVQAVIRTAVGTIVEEVEQSPTTTVSTSSEVPHLGEEQSTEKPDSPVTDDAVVEPSRRTSKDIPYSQQPASSPDIIKGPTKTTDVELGKVSPPKRKTKGLKTSPELCTKVVTEITREPVRQKCLEETQMKQTLISRKSKGLDVSSSQEPLSPPVGTTDVASVEVEKDIGREKTTSIVQTVTETTKSVIVVEESLSPSSGVSESSDICLSKKTEATEKPDSQISEAVVGKTKVIATRRTSEEGPECQQPCPTAHIITEPNETTAVEMGMSSPPKRKTKGLKPSPELATQVAAEITQEPVRQKSLEEPETKQTQIIRKSKSFDIFAPQKTISISGTTTQDDSNQTEKDATSVVQAVIRAAVGTIVEELEQSPTTTVSTSSEVPHLGEEQSTEKPDSPVTDDAVVESSRRTSKDIPDSQQPASSPDIIKGPTKTTDVEVGKVSPPKRKTKGSEAFSRTYHQGCS</sequence>
<feature type="compositionally biased region" description="Low complexity" evidence="7">
    <location>
        <begin position="1860"/>
        <end position="1871"/>
    </location>
</feature>
<feature type="region of interest" description="Disordered" evidence="7">
    <location>
        <begin position="4384"/>
        <end position="4428"/>
    </location>
</feature>
<organism evidence="9 12">
    <name type="scientific">Betta splendens</name>
    <name type="common">Siamese fighting fish</name>
    <dbReference type="NCBI Taxonomy" id="158456"/>
    <lineage>
        <taxon>Eukaryota</taxon>
        <taxon>Metazoa</taxon>
        <taxon>Chordata</taxon>
        <taxon>Craniata</taxon>
        <taxon>Vertebrata</taxon>
        <taxon>Euteleostomi</taxon>
        <taxon>Actinopterygii</taxon>
        <taxon>Neopterygii</taxon>
        <taxon>Teleostei</taxon>
        <taxon>Neoteleostei</taxon>
        <taxon>Acanthomorphata</taxon>
        <taxon>Anabantaria</taxon>
        <taxon>Anabantiformes</taxon>
        <taxon>Anabantoidei</taxon>
        <taxon>Osphronemidae</taxon>
        <taxon>Betta</taxon>
    </lineage>
</organism>
<feature type="region of interest" description="Disordered" evidence="7">
    <location>
        <begin position="4752"/>
        <end position="4777"/>
    </location>
</feature>
<keyword evidence="5" id="KW-0009">Actin-binding</keyword>
<feature type="compositionally biased region" description="Polar residues" evidence="7">
    <location>
        <begin position="1241"/>
        <end position="1313"/>
    </location>
</feature>
<feature type="region of interest" description="Disordered" evidence="7">
    <location>
        <begin position="4987"/>
        <end position="5076"/>
    </location>
</feature>
<evidence type="ECO:0000313" key="11">
    <source>
        <dbReference type="RefSeq" id="XP_055361733.1"/>
    </source>
</evidence>
<reference evidence="10 11" key="1">
    <citation type="submission" date="2025-04" db="UniProtKB">
        <authorList>
            <consortium name="RefSeq"/>
        </authorList>
    </citation>
    <scope>IDENTIFICATION</scope>
</reference>
<feature type="compositionally biased region" description="Basic and acidic residues" evidence="7">
    <location>
        <begin position="4384"/>
        <end position="4397"/>
    </location>
</feature>
<dbReference type="Proteomes" id="UP000515150">
    <property type="component" value="Chromosome 22"/>
</dbReference>
<dbReference type="Gene3D" id="1.20.58.60">
    <property type="match status" value="3"/>
</dbReference>
<feature type="region of interest" description="Disordered" evidence="7">
    <location>
        <begin position="5153"/>
        <end position="5243"/>
    </location>
</feature>
<feature type="compositionally biased region" description="Pro residues" evidence="7">
    <location>
        <begin position="1579"/>
        <end position="1589"/>
    </location>
</feature>
<evidence type="ECO:0000256" key="7">
    <source>
        <dbReference type="SAM" id="MobiDB-lite"/>
    </source>
</evidence>
<feature type="compositionally biased region" description="Basic and acidic residues" evidence="7">
    <location>
        <begin position="5023"/>
        <end position="5032"/>
    </location>
</feature>
<feature type="region of interest" description="Disordered" evidence="7">
    <location>
        <begin position="4883"/>
        <end position="4966"/>
    </location>
</feature>
<feature type="region of interest" description="Disordered" evidence="7">
    <location>
        <begin position="162"/>
        <end position="185"/>
    </location>
</feature>
<dbReference type="FunFam" id="1.10.418.10:FF:000050">
    <property type="entry name" value="nesprin-2 isoform X2"/>
    <property type="match status" value="1"/>
</dbReference>
<dbReference type="RefSeq" id="XP_055361736.1">
    <property type="nucleotide sequence ID" value="XM_055505761.1"/>
</dbReference>
<feature type="compositionally biased region" description="Pro residues" evidence="7">
    <location>
        <begin position="1461"/>
        <end position="1507"/>
    </location>
</feature>
<dbReference type="RefSeq" id="XP_055361734.1">
    <property type="nucleotide sequence ID" value="XM_055505759.1"/>
</dbReference>
<dbReference type="Pfam" id="PF00307">
    <property type="entry name" value="CH"/>
    <property type="match status" value="2"/>
</dbReference>
<dbReference type="PROSITE" id="PS50021">
    <property type="entry name" value="CH"/>
    <property type="match status" value="2"/>
</dbReference>
<keyword evidence="4" id="KW-0472">Membrane</keyword>
<feature type="region of interest" description="Disordered" evidence="7">
    <location>
        <begin position="1576"/>
        <end position="1607"/>
    </location>
</feature>
<keyword evidence="3" id="KW-0677">Repeat</keyword>
<feature type="compositionally biased region" description="Polar residues" evidence="7">
    <location>
        <begin position="1899"/>
        <end position="1984"/>
    </location>
</feature>
<dbReference type="SMART" id="SM00150">
    <property type="entry name" value="SPEC"/>
    <property type="match status" value="6"/>
</dbReference>
<feature type="region of interest" description="Disordered" evidence="7">
    <location>
        <begin position="924"/>
        <end position="948"/>
    </location>
</feature>
<feature type="compositionally biased region" description="Low complexity" evidence="7">
    <location>
        <begin position="5157"/>
        <end position="5170"/>
    </location>
</feature>
<dbReference type="RefSeq" id="XP_055361735.1">
    <property type="nucleotide sequence ID" value="XM_055505760.1"/>
</dbReference>
<evidence type="ECO:0000256" key="5">
    <source>
        <dbReference type="ARBA" id="ARBA00023203"/>
    </source>
</evidence>
<feature type="region of interest" description="Disordered" evidence="7">
    <location>
        <begin position="5673"/>
        <end position="5769"/>
    </location>
</feature>
<dbReference type="Gene3D" id="1.10.418.10">
    <property type="entry name" value="Calponin-like domain"/>
    <property type="match status" value="2"/>
</dbReference>
<feature type="compositionally biased region" description="Polar residues" evidence="7">
    <location>
        <begin position="5635"/>
        <end position="5648"/>
    </location>
</feature>
<feature type="compositionally biased region" description="Low complexity" evidence="7">
    <location>
        <begin position="5327"/>
        <end position="5340"/>
    </location>
</feature>
<dbReference type="RefSeq" id="XP_055361737.1">
    <property type="nucleotide sequence ID" value="XM_055505762.1"/>
</dbReference>
<feature type="coiled-coil region" evidence="6">
    <location>
        <begin position="4120"/>
        <end position="4147"/>
    </location>
</feature>
<feature type="region of interest" description="Disordered" evidence="7">
    <location>
        <begin position="5325"/>
        <end position="5410"/>
    </location>
</feature>
<keyword evidence="2" id="KW-0597">Phosphoprotein</keyword>
<evidence type="ECO:0000313" key="12">
    <source>
        <dbReference type="RefSeq" id="XP_055361734.1"/>
    </source>
</evidence>
<evidence type="ECO:0000313" key="15">
    <source>
        <dbReference type="RefSeq" id="XP_055361737.1"/>
    </source>
</evidence>
<feature type="compositionally biased region" description="Low complexity" evidence="7">
    <location>
        <begin position="4639"/>
        <end position="4651"/>
    </location>
</feature>
<dbReference type="OrthoDB" id="18853at2759"/>
<feature type="coiled-coil region" evidence="6">
    <location>
        <begin position="598"/>
        <end position="632"/>
    </location>
</feature>
<proteinExistence type="predicted"/>
<dbReference type="InterPro" id="IPR018159">
    <property type="entry name" value="Spectrin/alpha-actinin"/>
</dbReference>
<feature type="compositionally biased region" description="Basic and acidic residues" evidence="7">
    <location>
        <begin position="1180"/>
        <end position="1207"/>
    </location>
</feature>
<dbReference type="KEGG" id="bspl:114848719"/>
<feature type="compositionally biased region" description="Basic and acidic residues" evidence="7">
    <location>
        <begin position="5257"/>
        <end position="5267"/>
    </location>
</feature>
<dbReference type="InterPro" id="IPR057057">
    <property type="entry name" value="Spectrin_SYNE1"/>
</dbReference>
<feature type="compositionally biased region" description="Polar residues" evidence="7">
    <location>
        <begin position="1529"/>
        <end position="1545"/>
    </location>
</feature>
<feature type="coiled-coil region" evidence="6">
    <location>
        <begin position="3174"/>
        <end position="3208"/>
    </location>
</feature>
<feature type="compositionally biased region" description="Basic and acidic residues" evidence="7">
    <location>
        <begin position="5171"/>
        <end position="5182"/>
    </location>
</feature>
<accession>A0A9W2XJ31</accession>
<dbReference type="InterPro" id="IPR001589">
    <property type="entry name" value="Actinin_actin-bd_CS"/>
</dbReference>
<dbReference type="SMART" id="SM00033">
    <property type="entry name" value="CH"/>
    <property type="match status" value="2"/>
</dbReference>
<evidence type="ECO:0000313" key="13">
    <source>
        <dbReference type="RefSeq" id="XP_055361735.1"/>
    </source>
</evidence>
<dbReference type="GO" id="GO:0003779">
    <property type="term" value="F:actin binding"/>
    <property type="evidence" value="ECO:0007669"/>
    <property type="project" value="UniProtKB-KW"/>
</dbReference>
<dbReference type="PANTHER" id="PTHR14514">
    <property type="entry name" value="PKA ANCHORING PROTEIN"/>
    <property type="match status" value="1"/>
</dbReference>
<feature type="region of interest" description="Disordered" evidence="7">
    <location>
        <begin position="4563"/>
        <end position="4617"/>
    </location>
</feature>
<feature type="compositionally biased region" description="Basic and acidic residues" evidence="7">
    <location>
        <begin position="5341"/>
        <end position="5352"/>
    </location>
</feature>
<feature type="region of interest" description="Disordered" evidence="7">
    <location>
        <begin position="4538"/>
        <end position="4557"/>
    </location>
</feature>
<feature type="region of interest" description="Disordered" evidence="7">
    <location>
        <begin position="5441"/>
        <end position="5466"/>
    </location>
</feature>
<feature type="compositionally biased region" description="Basic and acidic residues" evidence="7">
    <location>
        <begin position="4917"/>
        <end position="4927"/>
    </location>
</feature>
<evidence type="ECO:0000313" key="9">
    <source>
        <dbReference type="Proteomes" id="UP000515150"/>
    </source>
</evidence>
<evidence type="ECO:0000256" key="4">
    <source>
        <dbReference type="ARBA" id="ARBA00023136"/>
    </source>
</evidence>